<reference evidence="5 6" key="1">
    <citation type="submission" date="2017-09" db="EMBL/GenBank/DDBJ databases">
        <title>Bacterial strain isolated from the female urinary microbiota.</title>
        <authorList>
            <person name="Thomas-White K."/>
            <person name="Kumar N."/>
            <person name="Forster S."/>
            <person name="Putonti C."/>
            <person name="Lawley T."/>
            <person name="Wolfe A.J."/>
        </authorList>
    </citation>
    <scope>NUCLEOTIDE SEQUENCE [LARGE SCALE GENOMIC DNA]</scope>
    <source>
        <strain evidence="5 6">UMB0680</strain>
    </source>
</reference>
<evidence type="ECO:0000313" key="6">
    <source>
        <dbReference type="Proteomes" id="UP000235703"/>
    </source>
</evidence>
<comment type="caution">
    <text evidence="5">The sequence shown here is derived from an EMBL/GenBank/DDBJ whole genome shotgun (WGS) entry which is preliminary data.</text>
</comment>
<dbReference type="PANTHER" id="PTHR10953">
    <property type="entry name" value="UBIQUITIN-ACTIVATING ENZYME E1"/>
    <property type="match status" value="1"/>
</dbReference>
<keyword evidence="6" id="KW-1185">Reference proteome</keyword>
<dbReference type="InterPro" id="IPR036873">
    <property type="entry name" value="Rhodanese-like_dom_sf"/>
</dbReference>
<dbReference type="Proteomes" id="UP000235703">
    <property type="component" value="Unassembled WGS sequence"/>
</dbReference>
<protein>
    <submittedName>
        <fullName evidence="5">Adenylyltransferase/sulfurtransferase MoeZ</fullName>
    </submittedName>
</protein>
<name>A0A2N6PH11_9MICO</name>
<dbReference type="RefSeq" id="WP_102162287.1">
    <property type="nucleotide sequence ID" value="NZ_PNFZ01000004.1"/>
</dbReference>
<proteinExistence type="predicted"/>
<evidence type="ECO:0000313" key="5">
    <source>
        <dbReference type="EMBL" id="PMB97943.1"/>
    </source>
</evidence>
<dbReference type="GO" id="GO:0008146">
    <property type="term" value="F:sulfotransferase activity"/>
    <property type="evidence" value="ECO:0007669"/>
    <property type="project" value="TreeGrafter"/>
</dbReference>
<dbReference type="Pfam" id="PF00581">
    <property type="entry name" value="Rhodanese"/>
    <property type="match status" value="1"/>
</dbReference>
<keyword evidence="1 5" id="KW-0808">Transferase</keyword>
<feature type="domain" description="Rhodanese" evidence="4">
    <location>
        <begin position="271"/>
        <end position="367"/>
    </location>
</feature>
<keyword evidence="2" id="KW-0547">Nucleotide-binding</keyword>
<dbReference type="CDD" id="cd00158">
    <property type="entry name" value="RHOD"/>
    <property type="match status" value="1"/>
</dbReference>
<accession>A0A2N6PH11</accession>
<evidence type="ECO:0000259" key="4">
    <source>
        <dbReference type="PROSITE" id="PS50206"/>
    </source>
</evidence>
<sequence>MSHPRYARQITVPGVGVAGQHALGRARVLIIGAGGLGSPAALYLAAAGVGTIGIVDDDAVELSNLHRQILHTTADVGIEKTVSAAATVNALNPNVTVEMHPIRLDAGNAYEIISGYDIVIDGADNFDTRYLVSDATTVADIPHVWASVLTTGGQLSVFHASRGPVYRDLLPSQPAPGAIPSCAEAGVLGVVPGILGVAQAGEALKLILDFGRPLIGTVLIYDIRTAGWERLPLRANPAVRRPATAAEVGFDLVPALNCAQLQEEVDALEVQGRPLVLVDVREPYETETGIIPGARLIPVGEFTQKSPAGSEAVAELLDEAKSSDAEVVLYCKSGARSQAAARVLLQSGAQVKHLTGGIDAWYKHLDEGL</sequence>
<dbReference type="GO" id="GO:0004792">
    <property type="term" value="F:thiosulfate-cyanide sulfurtransferase activity"/>
    <property type="evidence" value="ECO:0007669"/>
    <property type="project" value="TreeGrafter"/>
</dbReference>
<dbReference type="PROSITE" id="PS50206">
    <property type="entry name" value="RHODANESE_3"/>
    <property type="match status" value="1"/>
</dbReference>
<dbReference type="InterPro" id="IPR001763">
    <property type="entry name" value="Rhodanese-like_dom"/>
</dbReference>
<dbReference type="InterPro" id="IPR045886">
    <property type="entry name" value="ThiF/MoeB/HesA"/>
</dbReference>
<dbReference type="Gene3D" id="3.40.50.720">
    <property type="entry name" value="NAD(P)-binding Rossmann-like Domain"/>
    <property type="match status" value="1"/>
</dbReference>
<dbReference type="AlphaFoldDB" id="A0A2N6PH11"/>
<dbReference type="SUPFAM" id="SSF69572">
    <property type="entry name" value="Activating enzymes of the ubiquitin-like proteins"/>
    <property type="match status" value="1"/>
</dbReference>
<dbReference type="InterPro" id="IPR035985">
    <property type="entry name" value="Ubiquitin-activating_enz"/>
</dbReference>
<dbReference type="CDD" id="cd00757">
    <property type="entry name" value="ThiF_MoeB_HesA_family"/>
    <property type="match status" value="1"/>
</dbReference>
<dbReference type="InterPro" id="IPR000594">
    <property type="entry name" value="ThiF_NAD_FAD-bd"/>
</dbReference>
<dbReference type="PANTHER" id="PTHR10953:SF102">
    <property type="entry name" value="ADENYLYLTRANSFERASE AND SULFURTRANSFERASE MOCS3"/>
    <property type="match status" value="1"/>
</dbReference>
<dbReference type="GO" id="GO:0005524">
    <property type="term" value="F:ATP binding"/>
    <property type="evidence" value="ECO:0007669"/>
    <property type="project" value="UniProtKB-KW"/>
</dbReference>
<keyword evidence="3" id="KW-0067">ATP-binding</keyword>
<dbReference type="GO" id="GO:0016779">
    <property type="term" value="F:nucleotidyltransferase activity"/>
    <property type="evidence" value="ECO:0007669"/>
    <property type="project" value="UniProtKB-KW"/>
</dbReference>
<dbReference type="Gene3D" id="3.40.250.10">
    <property type="entry name" value="Rhodanese-like domain"/>
    <property type="match status" value="1"/>
</dbReference>
<dbReference type="OrthoDB" id="9804286at2"/>
<evidence type="ECO:0000256" key="3">
    <source>
        <dbReference type="ARBA" id="ARBA00022840"/>
    </source>
</evidence>
<dbReference type="Pfam" id="PF00899">
    <property type="entry name" value="ThiF"/>
    <property type="match status" value="1"/>
</dbReference>
<keyword evidence="5" id="KW-0548">Nucleotidyltransferase</keyword>
<evidence type="ECO:0000256" key="2">
    <source>
        <dbReference type="ARBA" id="ARBA00022741"/>
    </source>
</evidence>
<organism evidence="5 6">
    <name type="scientific">Brevibacterium luteolum</name>
    <dbReference type="NCBI Taxonomy" id="199591"/>
    <lineage>
        <taxon>Bacteria</taxon>
        <taxon>Bacillati</taxon>
        <taxon>Actinomycetota</taxon>
        <taxon>Actinomycetes</taxon>
        <taxon>Micrococcales</taxon>
        <taxon>Brevibacteriaceae</taxon>
        <taxon>Brevibacterium</taxon>
    </lineage>
</organism>
<gene>
    <name evidence="5" type="ORF">CJ198_08990</name>
</gene>
<dbReference type="SMART" id="SM00450">
    <property type="entry name" value="RHOD"/>
    <property type="match status" value="1"/>
</dbReference>
<dbReference type="EMBL" id="PNFZ01000004">
    <property type="protein sequence ID" value="PMB97943.1"/>
    <property type="molecule type" value="Genomic_DNA"/>
</dbReference>
<dbReference type="GO" id="GO:0005829">
    <property type="term" value="C:cytosol"/>
    <property type="evidence" value="ECO:0007669"/>
    <property type="project" value="TreeGrafter"/>
</dbReference>
<dbReference type="GO" id="GO:0008641">
    <property type="term" value="F:ubiquitin-like modifier activating enzyme activity"/>
    <property type="evidence" value="ECO:0007669"/>
    <property type="project" value="InterPro"/>
</dbReference>
<evidence type="ECO:0000256" key="1">
    <source>
        <dbReference type="ARBA" id="ARBA00022679"/>
    </source>
</evidence>
<dbReference type="FunFam" id="3.40.50.720:FF:000033">
    <property type="entry name" value="Adenylyltransferase and sulfurtransferase MOCS3"/>
    <property type="match status" value="1"/>
</dbReference>